<dbReference type="Pfam" id="PF13857">
    <property type="entry name" value="Ank_5"/>
    <property type="match status" value="1"/>
</dbReference>
<keyword evidence="1" id="KW-0677">Repeat</keyword>
<evidence type="ECO:0000256" key="5">
    <source>
        <dbReference type="SAM" id="SignalP"/>
    </source>
</evidence>
<evidence type="ECO:0000259" key="8">
    <source>
        <dbReference type="Pfam" id="PF24883"/>
    </source>
</evidence>
<feature type="signal peptide" evidence="5">
    <location>
        <begin position="1"/>
        <end position="25"/>
    </location>
</feature>
<dbReference type="EMBL" id="JAGPUO010000030">
    <property type="protein sequence ID" value="KAG5655363.1"/>
    <property type="molecule type" value="Genomic_DNA"/>
</dbReference>
<feature type="compositionally biased region" description="Low complexity" evidence="4">
    <location>
        <begin position="1370"/>
        <end position="1387"/>
    </location>
</feature>
<evidence type="ECO:0000256" key="4">
    <source>
        <dbReference type="SAM" id="MobiDB-lite"/>
    </source>
</evidence>
<evidence type="ECO:0000256" key="1">
    <source>
        <dbReference type="ARBA" id="ARBA00022737"/>
    </source>
</evidence>
<organism evidence="9 10">
    <name type="scientific">Fusarium avenaceum</name>
    <dbReference type="NCBI Taxonomy" id="40199"/>
    <lineage>
        <taxon>Eukaryota</taxon>
        <taxon>Fungi</taxon>
        <taxon>Dikarya</taxon>
        <taxon>Ascomycota</taxon>
        <taxon>Pezizomycotina</taxon>
        <taxon>Sordariomycetes</taxon>
        <taxon>Hypocreomycetidae</taxon>
        <taxon>Hypocreales</taxon>
        <taxon>Nectriaceae</taxon>
        <taxon>Fusarium</taxon>
        <taxon>Fusarium tricinctum species complex</taxon>
    </lineage>
</organism>
<keyword evidence="10" id="KW-1185">Reference proteome</keyword>
<feature type="domain" description="GPI inositol-deacylase winged helix" evidence="7">
    <location>
        <begin position="435"/>
        <end position="516"/>
    </location>
</feature>
<feature type="domain" description="Heterokaryon incompatibility" evidence="6">
    <location>
        <begin position="1628"/>
        <end position="1772"/>
    </location>
</feature>
<feature type="repeat" description="ANK" evidence="3">
    <location>
        <begin position="693"/>
        <end position="725"/>
    </location>
</feature>
<comment type="caution">
    <text evidence="9">The sequence shown here is derived from an EMBL/GenBank/DDBJ whole genome shotgun (WGS) entry which is preliminary data.</text>
</comment>
<dbReference type="PROSITE" id="PS50088">
    <property type="entry name" value="ANK_REPEAT"/>
    <property type="match status" value="5"/>
</dbReference>
<dbReference type="Pfam" id="PF24883">
    <property type="entry name" value="NPHP3_N"/>
    <property type="match status" value="1"/>
</dbReference>
<feature type="repeat" description="ANK" evidence="3">
    <location>
        <begin position="726"/>
        <end position="758"/>
    </location>
</feature>
<dbReference type="Proteomes" id="UP000782241">
    <property type="component" value="Unassembled WGS sequence"/>
</dbReference>
<feature type="chain" id="PRO_5040317577" description="Heterokaryon incompatibility domain-containing protein" evidence="5">
    <location>
        <begin position="26"/>
        <end position="2139"/>
    </location>
</feature>
<name>A0A9P7KM67_9HYPO</name>
<keyword evidence="2 3" id="KW-0040">ANK repeat</keyword>
<feature type="domain" description="Nephrocystin 3-like N-terminal" evidence="8">
    <location>
        <begin position="145"/>
        <end position="325"/>
    </location>
</feature>
<evidence type="ECO:0000256" key="2">
    <source>
        <dbReference type="ARBA" id="ARBA00023043"/>
    </source>
</evidence>
<dbReference type="Pfam" id="PF12796">
    <property type="entry name" value="Ank_2"/>
    <property type="match status" value="4"/>
</dbReference>
<dbReference type="Gene3D" id="1.25.40.20">
    <property type="entry name" value="Ankyrin repeat-containing domain"/>
    <property type="match status" value="4"/>
</dbReference>
<dbReference type="PANTHER" id="PTHR24198:SF165">
    <property type="entry name" value="ANKYRIN REPEAT-CONTAINING PROTEIN-RELATED"/>
    <property type="match status" value="1"/>
</dbReference>
<evidence type="ECO:0000313" key="9">
    <source>
        <dbReference type="EMBL" id="KAG5655363.1"/>
    </source>
</evidence>
<feature type="repeat" description="ANK" evidence="3">
    <location>
        <begin position="1123"/>
        <end position="1156"/>
    </location>
</feature>
<dbReference type="Pfam" id="PF22939">
    <property type="entry name" value="WHD_GPIID"/>
    <property type="match status" value="1"/>
</dbReference>
<dbReference type="PANTHER" id="PTHR24198">
    <property type="entry name" value="ANKYRIN REPEAT AND PROTEIN KINASE DOMAIN-CONTAINING PROTEIN"/>
    <property type="match status" value="1"/>
</dbReference>
<dbReference type="SMART" id="SM00248">
    <property type="entry name" value="ANK"/>
    <property type="match status" value="18"/>
</dbReference>
<feature type="repeat" description="ANK" evidence="3">
    <location>
        <begin position="941"/>
        <end position="963"/>
    </location>
</feature>
<protein>
    <recommendedName>
        <fullName evidence="11">Heterokaryon incompatibility domain-containing protein</fullName>
    </recommendedName>
</protein>
<keyword evidence="5" id="KW-0732">Signal</keyword>
<dbReference type="PROSITE" id="PS50297">
    <property type="entry name" value="ANK_REP_REGION"/>
    <property type="match status" value="3"/>
</dbReference>
<dbReference type="InterPro" id="IPR027417">
    <property type="entry name" value="P-loop_NTPase"/>
</dbReference>
<evidence type="ECO:0000259" key="7">
    <source>
        <dbReference type="Pfam" id="PF22939"/>
    </source>
</evidence>
<proteinExistence type="predicted"/>
<dbReference type="InterPro" id="IPR036770">
    <property type="entry name" value="Ankyrin_rpt-contain_sf"/>
</dbReference>
<feature type="region of interest" description="Disordered" evidence="4">
    <location>
        <begin position="1359"/>
        <end position="1387"/>
    </location>
</feature>
<evidence type="ECO:0000259" key="6">
    <source>
        <dbReference type="Pfam" id="PF06985"/>
    </source>
</evidence>
<evidence type="ECO:0000256" key="3">
    <source>
        <dbReference type="PROSITE-ProRule" id="PRU00023"/>
    </source>
</evidence>
<feature type="repeat" description="ANK" evidence="3">
    <location>
        <begin position="874"/>
        <end position="897"/>
    </location>
</feature>
<evidence type="ECO:0008006" key="11">
    <source>
        <dbReference type="Google" id="ProtNLM"/>
    </source>
</evidence>
<dbReference type="InterPro" id="IPR054471">
    <property type="entry name" value="GPIID_WHD"/>
</dbReference>
<dbReference type="Pfam" id="PF06985">
    <property type="entry name" value="HET"/>
    <property type="match status" value="1"/>
</dbReference>
<gene>
    <name evidence="9" type="ORF">KAF25_006866</name>
</gene>
<dbReference type="InterPro" id="IPR002110">
    <property type="entry name" value="Ankyrin_rpt"/>
</dbReference>
<accession>A0A9P7KM67</accession>
<dbReference type="Gene3D" id="3.40.50.300">
    <property type="entry name" value="P-loop containing nucleotide triphosphate hydrolases"/>
    <property type="match status" value="1"/>
</dbReference>
<sequence length="2139" mass="236743">MQFTTILTALSFGVGAHAWAQAANGEWIANNELGWDYNSGYRVWQACTWRESGGLVPLGTGCKYWMNSIGDIHHGVCTQDNMGPGGIRYCSLKAIENQQSLVYAIIIMASDSEADWLVETDSTSPLTETDYSYQLATYAIARHPGTFNHILESTEYREWVRSSPQTLFFFSEPGAGKSVAISLLIQDLISRYSRNETEAGSSSEQSEQATAGVAYIFFDSLRHEEQSYDNIALCISEQLATTRCGSKRPKRQEWMPSRYGGMPIRTLYEDGVSCFLEEQIVGHGKYSTVFVILDGLDECTETARTPLLSLLAKVQTDNIPLNVMASWRTGWAPATQFQDLFQNVRGLEVFAWKQDLQVYVTQNLPFELQSQNDLVDAIKTAADGRFLFAKLYLDLLTSSQSSQRLNYAGLMPTLDTNYDSLYTEVMNKIASQTPQRARVAQSCLPWLTFAKRPLSVPEIQEALEISIEGNPALGFEYHPVEIPFIVSTCGGLARMDCINGTHYVRLLHRTTQDYLRRRLCLNENDIGISCIQYLLTRSDGGACQTDADFEKRLLFNPLYSYAARHWGQHLQSIQTPLLSDSRIQDFVTDRTMWEGALQAEYTEATMRLRYHGPDGDVSIWYPRMTETIHLATRAGAANLVAELLAKNTGSTFINCQDSDGCTALSYAAYAGNGAILEILLANPFLDVDKRDYNGRTPISFAAENGHAQVMSRLLEHGANPNLKDLVRTTPLRYAVEGGHETVVKVLIETGKLSDLSSKQGSGEVTALLTHALKNGFHEISEMLGGADGVDPYTCPNYDSTTVLGLAIRNGHESMALKFIDTHGIGQQSDHGQPGIKLLAEAAYIGSTKLAETLLMIHKVDPNAIWMDQHSYNPDGLTPIMLAAQQGHASVVRLLLDHKSIQLDATHGYGTALSLAAANGHRDIVEMLMTDGRIDINQKSEDESTPLHLAASIPHKEVVEALLRSDTIDMNSQDYFGRTPLLAAAGAGFSLYDGQQRFDDVAVRLVSDARVDANYRDTTGYTPLYYAAQNGLAGLAEAILKRPNADIRPEIEEASICVAIDNGHVDVVKAFLKTGRMDINNLVKDERGNLEGTLLSIAAYKGMEDIADLLLLQPGIEPHKPDTYGRTSLAMAAFGGSVRTVERLLKVKGADPNSRDLLGRTPLQMVVQVFRPMRMIQALLQAPDIDPDPVDNDGRTPLSILCGNTNGAMLDSQSLESINLLLACSNVDPNSKDALGRTPLTWAVETVANQAEAPIRVDIIRRLLEIRTVDPNVEDGEGLTPLLRAIRGNHANEMVRVLLEREDIDLHHPNRDGLTPLEFAKRIGDATVVSILRKKGGLGEENEGTAAAFVCESSPSDAERVVGSQVLEEPSGSQTSSQRRGSSGISKKSIASYKGMDVQSQLSRSIVLPLNVPQGVTLDEGGDMCDRCSAIDLEDAFSMWNTDHRGRVIAELGKVRTTWMARDCPMCRLIAAMASRFQLAGDSDAGDNDGCDLVLIALSSTGTWLCEYQEDLWQHFLYPWIDTMLLTLVPTAICDRLDNPSSLDFIRSVFKTGFIGRLGSNCEHGTRSISIHRVDAKVDYSVAKEWITCCREEHSARCNPQSLVPIPHFRLIDCTTRKIVEQVEQVPIYAALSYVWGLPAFAGLGMKDPMESSDDSIPEGAEAVVEDAIKVALGLGYKFLWVDRYCVLQDGDAKIKGEQLQSMDLVYTNADITFVATAGQASSAGLPGVCSERPRVSQPCVKIKDHVLTFIAPDPATQIKSSAWMTRGWTFQEGLLSRRRLFFSENEMSFECADLVAREAMRLPSDDQRVMCRRQTRLMRSSWVYSHRRLISRLMGGSDLFDLLADYTRRKLTYGHDALNAMLGVLRVYAAYQENPIYHVCGVPIIRDLEINLASLAAVSDSCNEDASTALLGFVAGLCWTFQYPGVRRPGFPSWSWTGWDGVVNHSWGSPMKVSFAEGFEVDVSIVVPDGVSSIPWNDYYNRLRNAFASESRFGFAFSEYYRLDVTANVTMVRFYRQFYADRKSTELRGTVAIGNDIWDGSFEPDQKDISPPSGAYKTDTGSELYLKLLEDSWLGIVLGKRPLPHEVQVHVYGTYVLVLQEIPSFGAGGITQWERIGLLTIDKSTIDSDMLERRKLRLI</sequence>
<reference evidence="9" key="1">
    <citation type="submission" date="2021-04" db="EMBL/GenBank/DDBJ databases">
        <title>Draft genome of Fusarium avenaceum strain F156N33, isolated from an atmospheric sample in Virginia.</title>
        <authorList>
            <person name="Yang S."/>
            <person name="Vinatzer B.A."/>
            <person name="Coleman J."/>
        </authorList>
    </citation>
    <scope>NUCLEOTIDE SEQUENCE</scope>
    <source>
        <strain evidence="9">F156N33</strain>
    </source>
</reference>
<dbReference type="InterPro" id="IPR056884">
    <property type="entry name" value="NPHP3-like_N"/>
</dbReference>
<dbReference type="InterPro" id="IPR010730">
    <property type="entry name" value="HET"/>
</dbReference>
<dbReference type="SUPFAM" id="SSF48403">
    <property type="entry name" value="Ankyrin repeat"/>
    <property type="match status" value="3"/>
</dbReference>
<evidence type="ECO:0000313" key="10">
    <source>
        <dbReference type="Proteomes" id="UP000782241"/>
    </source>
</evidence>